<evidence type="ECO:0000313" key="3">
    <source>
        <dbReference type="Proteomes" id="UP000284842"/>
    </source>
</evidence>
<organism evidence="2 3">
    <name type="scientific">Panaeolus cyanescens</name>
    <dbReference type="NCBI Taxonomy" id="181874"/>
    <lineage>
        <taxon>Eukaryota</taxon>
        <taxon>Fungi</taxon>
        <taxon>Dikarya</taxon>
        <taxon>Basidiomycota</taxon>
        <taxon>Agaricomycotina</taxon>
        <taxon>Agaricomycetes</taxon>
        <taxon>Agaricomycetidae</taxon>
        <taxon>Agaricales</taxon>
        <taxon>Agaricineae</taxon>
        <taxon>Galeropsidaceae</taxon>
        <taxon>Panaeolus</taxon>
    </lineage>
</organism>
<evidence type="ECO:0000256" key="1">
    <source>
        <dbReference type="ARBA" id="ARBA00023002"/>
    </source>
</evidence>
<dbReference type="InterPro" id="IPR002347">
    <property type="entry name" value="SDR_fam"/>
</dbReference>
<reference evidence="2 3" key="1">
    <citation type="journal article" date="2018" name="Evol. Lett.">
        <title>Horizontal gene cluster transfer increased hallucinogenic mushroom diversity.</title>
        <authorList>
            <person name="Reynolds H.T."/>
            <person name="Vijayakumar V."/>
            <person name="Gluck-Thaler E."/>
            <person name="Korotkin H.B."/>
            <person name="Matheny P.B."/>
            <person name="Slot J.C."/>
        </authorList>
    </citation>
    <scope>NUCLEOTIDE SEQUENCE [LARGE SCALE GENOMIC DNA]</scope>
    <source>
        <strain evidence="2 3">2629</strain>
    </source>
</reference>
<name>A0A409VQF0_9AGAR</name>
<comment type="caution">
    <text evidence="2">The sequence shown here is derived from an EMBL/GenBank/DDBJ whole genome shotgun (WGS) entry which is preliminary data.</text>
</comment>
<sequence length="344" mass="38130">MKFSLWKFLHDQLSATPPVPREDLSGKTVAVIGANGGIGFEAAKHFAEMNPGKLILGCRDKKRGEAALESIKQATGLKTGEVWLIDLKSFDSVNAFAERFEKEDERLDILVANAAILASLTVQTTSDGWEETFQVNNMSTNLLSLLLVPRMVQTAKKYNTLPRLVVVASEVHYLTNLSKRVVDAKKPWEALGKAELCVPADFKGEKRYFDTKLLNVFFVRALNERLKGQPLIVNSVNPGFCLSNIRTNKYSGLRALLDKVMEALVARTAEQGSRQLLWAALGGKDDEDKLRGAYVNAMAVNEPSDFVISDEGKAFQDKLWADMMAELYPVNPKIQAIEAAYFVA</sequence>
<accession>A0A409VQF0</accession>
<dbReference type="Pfam" id="PF00106">
    <property type="entry name" value="adh_short"/>
    <property type="match status" value="1"/>
</dbReference>
<dbReference type="InterPro" id="IPR036291">
    <property type="entry name" value="NAD(P)-bd_dom_sf"/>
</dbReference>
<dbReference type="PANTHER" id="PTHR43157:SF31">
    <property type="entry name" value="PHOSPHATIDYLINOSITOL-GLYCAN BIOSYNTHESIS CLASS F PROTEIN"/>
    <property type="match status" value="1"/>
</dbReference>
<proteinExistence type="predicted"/>
<keyword evidence="1" id="KW-0560">Oxidoreductase</keyword>
<dbReference type="PANTHER" id="PTHR43157">
    <property type="entry name" value="PHOSPHATIDYLINOSITOL-GLYCAN BIOSYNTHESIS CLASS F PROTEIN-RELATED"/>
    <property type="match status" value="1"/>
</dbReference>
<dbReference type="EMBL" id="NHTK01006006">
    <property type="protein sequence ID" value="PPQ68510.1"/>
    <property type="molecule type" value="Genomic_DNA"/>
</dbReference>
<dbReference type="GO" id="GO:0016491">
    <property type="term" value="F:oxidoreductase activity"/>
    <property type="evidence" value="ECO:0007669"/>
    <property type="project" value="UniProtKB-KW"/>
</dbReference>
<dbReference type="InParanoid" id="A0A409VQF0"/>
<dbReference type="OrthoDB" id="542013at2759"/>
<dbReference type="Gene3D" id="3.40.50.720">
    <property type="entry name" value="NAD(P)-binding Rossmann-like Domain"/>
    <property type="match status" value="1"/>
</dbReference>
<evidence type="ECO:0000313" key="2">
    <source>
        <dbReference type="EMBL" id="PPQ68510.1"/>
    </source>
</evidence>
<dbReference type="SUPFAM" id="SSF51735">
    <property type="entry name" value="NAD(P)-binding Rossmann-fold domains"/>
    <property type="match status" value="1"/>
</dbReference>
<dbReference type="Proteomes" id="UP000284842">
    <property type="component" value="Unassembled WGS sequence"/>
</dbReference>
<dbReference type="STRING" id="181874.A0A409VQF0"/>
<gene>
    <name evidence="2" type="ORF">CVT24_005531</name>
</gene>
<protein>
    <submittedName>
        <fullName evidence="2">Uncharacterized protein</fullName>
    </submittedName>
</protein>
<dbReference type="AlphaFoldDB" id="A0A409VQF0"/>
<dbReference type="PRINTS" id="PR00081">
    <property type="entry name" value="GDHRDH"/>
</dbReference>
<keyword evidence="3" id="KW-1185">Reference proteome</keyword>